<dbReference type="PANTHER" id="PTHR47018">
    <property type="entry name" value="CXC DOMAIN-CONTAINING PROTEIN-RELATED"/>
    <property type="match status" value="1"/>
</dbReference>
<gene>
    <name evidence="1" type="ORF">MEDL_41655</name>
</gene>
<dbReference type="EMBL" id="CAJPWZ010002000">
    <property type="protein sequence ID" value="CAG2228690.1"/>
    <property type="molecule type" value="Genomic_DNA"/>
</dbReference>
<dbReference type="AlphaFoldDB" id="A0A8S3T5F6"/>
<evidence type="ECO:0000313" key="2">
    <source>
        <dbReference type="Proteomes" id="UP000683360"/>
    </source>
</evidence>
<dbReference type="PANTHER" id="PTHR47018:SF1">
    <property type="entry name" value="TESMIN_TSO1-LIKE CXC DOMAIN-CONTAINING PROTEIN"/>
    <property type="match status" value="1"/>
</dbReference>
<reference evidence="1" key="1">
    <citation type="submission" date="2021-03" db="EMBL/GenBank/DDBJ databases">
        <authorList>
            <person name="Bekaert M."/>
        </authorList>
    </citation>
    <scope>NUCLEOTIDE SEQUENCE</scope>
</reference>
<proteinExistence type="predicted"/>
<organism evidence="1 2">
    <name type="scientific">Mytilus edulis</name>
    <name type="common">Blue mussel</name>
    <dbReference type="NCBI Taxonomy" id="6550"/>
    <lineage>
        <taxon>Eukaryota</taxon>
        <taxon>Metazoa</taxon>
        <taxon>Spiralia</taxon>
        <taxon>Lophotrochozoa</taxon>
        <taxon>Mollusca</taxon>
        <taxon>Bivalvia</taxon>
        <taxon>Autobranchia</taxon>
        <taxon>Pteriomorphia</taxon>
        <taxon>Mytilida</taxon>
        <taxon>Mytiloidea</taxon>
        <taxon>Mytilidae</taxon>
        <taxon>Mytilinae</taxon>
        <taxon>Mytilus</taxon>
    </lineage>
</organism>
<protein>
    <submittedName>
        <fullName evidence="1">Uncharacterized protein</fullName>
    </submittedName>
</protein>
<accession>A0A8S3T5F6</accession>
<sequence>MTVVNQTKDKTKPFVADNVDRNIRTRDGNDTFHGNRLVVGITSGTMTTDAIHLILPCEGDISTSEACNSTILETIEKTVVTQLKTFTKAERTGNWNLHLEAISAMLPYLAASGYNLYTQSAYVCFRKMKQLLIDHPEIFAAFQKGHHVMRRSKSGRYLAGL</sequence>
<name>A0A8S3T5F6_MYTED</name>
<comment type="caution">
    <text evidence="1">The sequence shown here is derived from an EMBL/GenBank/DDBJ whole genome shotgun (WGS) entry which is preliminary data.</text>
</comment>
<dbReference type="Proteomes" id="UP000683360">
    <property type="component" value="Unassembled WGS sequence"/>
</dbReference>
<keyword evidence="2" id="KW-1185">Reference proteome</keyword>
<dbReference type="OrthoDB" id="6753017at2759"/>
<evidence type="ECO:0000313" key="1">
    <source>
        <dbReference type="EMBL" id="CAG2228690.1"/>
    </source>
</evidence>